<dbReference type="InterPro" id="IPR011009">
    <property type="entry name" value="Kinase-like_dom_sf"/>
</dbReference>
<dbReference type="PROSITE" id="PS50011">
    <property type="entry name" value="PROTEIN_KINASE_DOM"/>
    <property type="match status" value="1"/>
</dbReference>
<dbReference type="InterPro" id="IPR000719">
    <property type="entry name" value="Prot_kinase_dom"/>
</dbReference>
<keyword evidence="2" id="KW-0418">Kinase</keyword>
<dbReference type="SMART" id="SM00220">
    <property type="entry name" value="S_TKc"/>
    <property type="match status" value="1"/>
</dbReference>
<organism evidence="2 3">
    <name type="scientific">Gigaspora rosea</name>
    <dbReference type="NCBI Taxonomy" id="44941"/>
    <lineage>
        <taxon>Eukaryota</taxon>
        <taxon>Fungi</taxon>
        <taxon>Fungi incertae sedis</taxon>
        <taxon>Mucoromycota</taxon>
        <taxon>Glomeromycotina</taxon>
        <taxon>Glomeromycetes</taxon>
        <taxon>Diversisporales</taxon>
        <taxon>Gigasporaceae</taxon>
        <taxon>Gigaspora</taxon>
    </lineage>
</organism>
<dbReference type="Gene3D" id="1.10.510.10">
    <property type="entry name" value="Transferase(Phosphotransferase) domain 1"/>
    <property type="match status" value="1"/>
</dbReference>
<evidence type="ECO:0000313" key="3">
    <source>
        <dbReference type="Proteomes" id="UP000266673"/>
    </source>
</evidence>
<evidence type="ECO:0000313" key="2">
    <source>
        <dbReference type="EMBL" id="RIB08257.1"/>
    </source>
</evidence>
<dbReference type="EMBL" id="QKWP01001531">
    <property type="protein sequence ID" value="RIB08257.1"/>
    <property type="molecule type" value="Genomic_DNA"/>
</dbReference>
<comment type="caution">
    <text evidence="2">The sequence shown here is derived from an EMBL/GenBank/DDBJ whole genome shotgun (WGS) entry which is preliminary data.</text>
</comment>
<dbReference type="Proteomes" id="UP000266673">
    <property type="component" value="Unassembled WGS sequence"/>
</dbReference>
<dbReference type="GO" id="GO:0005524">
    <property type="term" value="F:ATP binding"/>
    <property type="evidence" value="ECO:0007669"/>
    <property type="project" value="InterPro"/>
</dbReference>
<dbReference type="InterPro" id="IPR001245">
    <property type="entry name" value="Ser-Thr/Tyr_kinase_cat_dom"/>
</dbReference>
<dbReference type="STRING" id="44941.A0A397UGQ6"/>
<dbReference type="PRINTS" id="PR00109">
    <property type="entry name" value="TYRKINASE"/>
</dbReference>
<keyword evidence="2" id="KW-0808">Transferase</keyword>
<dbReference type="Pfam" id="PF07714">
    <property type="entry name" value="PK_Tyr_Ser-Thr"/>
    <property type="match status" value="1"/>
</dbReference>
<accession>A0A397UGQ6</accession>
<name>A0A397UGQ6_9GLOM</name>
<dbReference type="PANTHER" id="PTHR44329">
    <property type="entry name" value="SERINE/THREONINE-PROTEIN KINASE TNNI3K-RELATED"/>
    <property type="match status" value="1"/>
</dbReference>
<dbReference type="GO" id="GO:0004674">
    <property type="term" value="F:protein serine/threonine kinase activity"/>
    <property type="evidence" value="ECO:0007669"/>
    <property type="project" value="TreeGrafter"/>
</dbReference>
<protein>
    <submittedName>
        <fullName evidence="2">Kinase-like domain-containing protein</fullName>
    </submittedName>
</protein>
<dbReference type="InterPro" id="IPR051681">
    <property type="entry name" value="Ser/Thr_Kinases-Pseudokinases"/>
</dbReference>
<gene>
    <name evidence="2" type="ORF">C2G38_364192</name>
</gene>
<evidence type="ECO:0000259" key="1">
    <source>
        <dbReference type="PROSITE" id="PS50011"/>
    </source>
</evidence>
<reference evidence="2 3" key="1">
    <citation type="submission" date="2018-06" db="EMBL/GenBank/DDBJ databases">
        <title>Comparative genomics reveals the genomic features of Rhizophagus irregularis, R. cerebriforme, R. diaphanum and Gigaspora rosea, and their symbiotic lifestyle signature.</title>
        <authorList>
            <person name="Morin E."/>
            <person name="San Clemente H."/>
            <person name="Chen E.C.H."/>
            <person name="De La Providencia I."/>
            <person name="Hainaut M."/>
            <person name="Kuo A."/>
            <person name="Kohler A."/>
            <person name="Murat C."/>
            <person name="Tang N."/>
            <person name="Roy S."/>
            <person name="Loubradou J."/>
            <person name="Henrissat B."/>
            <person name="Grigoriev I.V."/>
            <person name="Corradi N."/>
            <person name="Roux C."/>
            <person name="Martin F.M."/>
        </authorList>
    </citation>
    <scope>NUCLEOTIDE SEQUENCE [LARGE SCALE GENOMIC DNA]</scope>
    <source>
        <strain evidence="2 3">DAOM 194757</strain>
    </source>
</reference>
<dbReference type="SUPFAM" id="SSF56112">
    <property type="entry name" value="Protein kinase-like (PK-like)"/>
    <property type="match status" value="1"/>
</dbReference>
<sequence>MDQNSSCNYCKKKVIGFVKGSCRYNLLSKQPHLSCGNKYIDAFIQDTKSKRKHCDDFIEWIPCSEIEIYDLIIEGGYSKIFIGKWDPLKREDKKKLSNINIVLKVLKGSENFDLKFLNELKIHYQCLGKCSVPFYGLTKLTRMQEYAMVMKYTIHGDLNKFLNSHSKLSWIKRVEILQNIAKSLNELHKLNIIHRDFHSGNILVDDNMEIFISDFGLSKFVNDLELSNSTDLPSEPVKGVLPYIAPEVLIGKPYTKKSDIYSLGIIMWELTSRDRPFSNRSHDILLAMDIIYSKLRPKIVERTPEIYQDMMELCWNEDPLKRPDLSQLINDYENMIKNMEQSDQPVMSDISGNTEIVKF</sequence>
<proteinExistence type="predicted"/>
<feature type="domain" description="Protein kinase" evidence="1">
    <location>
        <begin position="66"/>
        <end position="335"/>
    </location>
</feature>
<dbReference type="AlphaFoldDB" id="A0A397UGQ6"/>
<dbReference type="OrthoDB" id="6718656at2759"/>
<keyword evidence="3" id="KW-1185">Reference proteome</keyword>